<comment type="caution">
    <text evidence="1">The sequence shown here is derived from an EMBL/GenBank/DDBJ whole genome shotgun (WGS) entry which is preliminary data.</text>
</comment>
<organism evidence="1 2">
    <name type="scientific">Aspergillus pseudoustus</name>
    <dbReference type="NCBI Taxonomy" id="1810923"/>
    <lineage>
        <taxon>Eukaryota</taxon>
        <taxon>Fungi</taxon>
        <taxon>Dikarya</taxon>
        <taxon>Ascomycota</taxon>
        <taxon>Pezizomycotina</taxon>
        <taxon>Eurotiomycetes</taxon>
        <taxon>Eurotiomycetidae</taxon>
        <taxon>Eurotiales</taxon>
        <taxon>Aspergillaceae</taxon>
        <taxon>Aspergillus</taxon>
        <taxon>Aspergillus subgen. Nidulantes</taxon>
    </lineage>
</organism>
<name>A0ABR4JHY5_9EURO</name>
<dbReference type="Proteomes" id="UP001610446">
    <property type="component" value="Unassembled WGS sequence"/>
</dbReference>
<sequence>MARNLAIEKQRREALNEDFFGTYAAHIYSLITYLSTHPTPFVDTAQEDLARLVPGLAHVRRLTKVLIVNESNRHFRQQREMCIAAARDMQALLA</sequence>
<evidence type="ECO:0000313" key="1">
    <source>
        <dbReference type="EMBL" id="KAL2839659.1"/>
    </source>
</evidence>
<reference evidence="1 2" key="1">
    <citation type="submission" date="2024-07" db="EMBL/GenBank/DDBJ databases">
        <title>Section-level genome sequencing and comparative genomics of Aspergillus sections Usti and Cavernicolus.</title>
        <authorList>
            <consortium name="Lawrence Berkeley National Laboratory"/>
            <person name="Nybo J.L."/>
            <person name="Vesth T.C."/>
            <person name="Theobald S."/>
            <person name="Frisvad J.C."/>
            <person name="Larsen T.O."/>
            <person name="Kjaerboelling I."/>
            <person name="Rothschild-Mancinelli K."/>
            <person name="Lyhne E.K."/>
            <person name="Kogle M.E."/>
            <person name="Barry K."/>
            <person name="Clum A."/>
            <person name="Na H."/>
            <person name="Ledsgaard L."/>
            <person name="Lin J."/>
            <person name="Lipzen A."/>
            <person name="Kuo A."/>
            <person name="Riley R."/>
            <person name="Mondo S."/>
            <person name="Labutti K."/>
            <person name="Haridas S."/>
            <person name="Pangalinan J."/>
            <person name="Salamov A.A."/>
            <person name="Simmons B.A."/>
            <person name="Magnuson J.K."/>
            <person name="Chen J."/>
            <person name="Drula E."/>
            <person name="Henrissat B."/>
            <person name="Wiebenga A."/>
            <person name="Lubbers R.J."/>
            <person name="Gomes A.C."/>
            <person name="Makela M.R."/>
            <person name="Stajich J."/>
            <person name="Grigoriev I.V."/>
            <person name="Mortensen U.H."/>
            <person name="De Vries R.P."/>
            <person name="Baker S.E."/>
            <person name="Andersen M.R."/>
        </authorList>
    </citation>
    <scope>NUCLEOTIDE SEQUENCE [LARGE SCALE GENOMIC DNA]</scope>
    <source>
        <strain evidence="1 2">CBS 123904</strain>
    </source>
</reference>
<proteinExistence type="predicted"/>
<accession>A0ABR4JHY5</accession>
<dbReference type="EMBL" id="JBFXLU010000130">
    <property type="protein sequence ID" value="KAL2839659.1"/>
    <property type="molecule type" value="Genomic_DNA"/>
</dbReference>
<evidence type="ECO:0000313" key="2">
    <source>
        <dbReference type="Proteomes" id="UP001610446"/>
    </source>
</evidence>
<gene>
    <name evidence="1" type="ORF">BJY01DRAFT_250388</name>
</gene>
<keyword evidence="2" id="KW-1185">Reference proteome</keyword>
<protein>
    <submittedName>
        <fullName evidence="1">Uncharacterized protein</fullName>
    </submittedName>
</protein>